<dbReference type="AlphaFoldDB" id="A0A165FC11"/>
<accession>A0A165FC11</accession>
<organism evidence="3 4">
    <name type="scientific">Xylona heveae (strain CBS 132557 / TC161)</name>
    <dbReference type="NCBI Taxonomy" id="1328760"/>
    <lineage>
        <taxon>Eukaryota</taxon>
        <taxon>Fungi</taxon>
        <taxon>Dikarya</taxon>
        <taxon>Ascomycota</taxon>
        <taxon>Pezizomycotina</taxon>
        <taxon>Xylonomycetes</taxon>
        <taxon>Xylonales</taxon>
        <taxon>Xylonaceae</taxon>
        <taxon>Xylona</taxon>
    </lineage>
</organism>
<dbReference type="Gene3D" id="1.10.1670.10">
    <property type="entry name" value="Helix-hairpin-Helix base-excision DNA repair enzymes (C-terminal)"/>
    <property type="match status" value="1"/>
</dbReference>
<dbReference type="PANTHER" id="PTHR47203">
    <property type="match status" value="1"/>
</dbReference>
<dbReference type="SUPFAM" id="SSF48150">
    <property type="entry name" value="DNA-glycosylase"/>
    <property type="match status" value="1"/>
</dbReference>
<feature type="region of interest" description="Disordered" evidence="1">
    <location>
        <begin position="509"/>
        <end position="564"/>
    </location>
</feature>
<keyword evidence="4" id="KW-1185">Reference proteome</keyword>
<name>A0A165FC11_XYLHT</name>
<feature type="compositionally biased region" description="Acidic residues" evidence="1">
    <location>
        <begin position="532"/>
        <end position="564"/>
    </location>
</feature>
<feature type="compositionally biased region" description="Basic and acidic residues" evidence="1">
    <location>
        <begin position="353"/>
        <end position="364"/>
    </location>
</feature>
<dbReference type="CDD" id="cd00056">
    <property type="entry name" value="ENDO3c"/>
    <property type="match status" value="1"/>
</dbReference>
<dbReference type="GO" id="GO:0000702">
    <property type="term" value="F:oxidized base lesion DNA N-glycosylase activity"/>
    <property type="evidence" value="ECO:0007669"/>
    <property type="project" value="UniProtKB-ARBA"/>
</dbReference>
<gene>
    <name evidence="3" type="ORF">L228DRAFT_249621</name>
</gene>
<dbReference type="GO" id="GO:0006285">
    <property type="term" value="P:base-excision repair, AP site formation"/>
    <property type="evidence" value="ECO:0007669"/>
    <property type="project" value="UniProtKB-ARBA"/>
</dbReference>
<dbReference type="OrthoDB" id="5607at2759"/>
<sequence>MSGRATRASAAKATAAISSSYNSKPQAQSTSEASKVTRKRTQKPASRPSASGSAARPKPAPRRKVNAAKTISINGSAPEADVPTTEAAQDGETSENITLARAGDASARSPDDIPDEALASAKTVPGKRKRKSTVKIEDDPNELPHNLGKLESPIKSDAAKQKRGRFAIKAEDVFETKAIVEKASSNINGTDKAVSPKKAGKGNPYGLTPGKSPFPNWPHPTPEECADVVRLLSSIHGEVKAPETIPPPSVTVSGCGEVPSILDALIRTLLSAATTGTNSSRAFQGLIQKFGILQEGIGKGSVDWDKVRLSDTKDIFEAIKCGGLADTKSKNIKAILELVHEQNKARRDALVEAKKENHDDEEKGPAGVENETDAQKEAEIARAENHVLSLDHLHALSSDDALNELIKFPGIGPKTASCVLLFCMRRPSFAVDTHVFRLCKWLGWVPSDKATRNTTYSHCDVRIPDELKYPLHALFIRHGKTCPRCRASTGQSSEGWGKGCPIEHLVKRSGKRKGGADLSPTKKRKRVKKEEESDEDEGEDDMALDGDDDEDLSDVPDDLDDDDA</sequence>
<dbReference type="EMBL" id="KV407462">
    <property type="protein sequence ID" value="KZF20805.1"/>
    <property type="molecule type" value="Genomic_DNA"/>
</dbReference>
<protein>
    <submittedName>
        <fullName evidence="3">DNA glycosylase</fullName>
    </submittedName>
</protein>
<feature type="region of interest" description="Disordered" evidence="1">
    <location>
        <begin position="353"/>
        <end position="374"/>
    </location>
</feature>
<dbReference type="RefSeq" id="XP_018186360.1">
    <property type="nucleotide sequence ID" value="XM_018333126.1"/>
</dbReference>
<feature type="region of interest" description="Disordered" evidence="1">
    <location>
        <begin position="1"/>
        <end position="161"/>
    </location>
</feature>
<dbReference type="GeneID" id="28898263"/>
<feature type="compositionally biased region" description="Low complexity" evidence="1">
    <location>
        <begin position="43"/>
        <end position="57"/>
    </location>
</feature>
<dbReference type="InterPro" id="IPR003265">
    <property type="entry name" value="HhH-GPD_domain"/>
</dbReference>
<dbReference type="Pfam" id="PF00730">
    <property type="entry name" value="HhH-GPD"/>
    <property type="match status" value="1"/>
</dbReference>
<dbReference type="SMART" id="SM00478">
    <property type="entry name" value="ENDO3c"/>
    <property type="match status" value="1"/>
</dbReference>
<feature type="compositionally biased region" description="Low complexity" evidence="1">
    <location>
        <begin position="1"/>
        <end position="20"/>
    </location>
</feature>
<dbReference type="STRING" id="1328760.A0A165FC11"/>
<feature type="domain" description="HhH-GPD" evidence="2">
    <location>
        <begin position="270"/>
        <end position="481"/>
    </location>
</feature>
<proteinExistence type="predicted"/>
<evidence type="ECO:0000313" key="4">
    <source>
        <dbReference type="Proteomes" id="UP000076632"/>
    </source>
</evidence>
<dbReference type="PANTHER" id="PTHR47203:SF1">
    <property type="entry name" value="HYPOTHETICAL BASE EXCISION DNA REPAIR PROTEIN (EUROFUNG)"/>
    <property type="match status" value="1"/>
</dbReference>
<evidence type="ECO:0000256" key="1">
    <source>
        <dbReference type="SAM" id="MobiDB-lite"/>
    </source>
</evidence>
<dbReference type="InterPro" id="IPR023170">
    <property type="entry name" value="HhH_base_excis_C"/>
</dbReference>
<dbReference type="InParanoid" id="A0A165FC11"/>
<dbReference type="InterPro" id="IPR011257">
    <property type="entry name" value="DNA_glycosylase"/>
</dbReference>
<dbReference type="Gene3D" id="1.10.340.30">
    <property type="entry name" value="Hypothetical protein, domain 2"/>
    <property type="match status" value="1"/>
</dbReference>
<evidence type="ECO:0000259" key="2">
    <source>
        <dbReference type="SMART" id="SM00478"/>
    </source>
</evidence>
<dbReference type="Proteomes" id="UP000076632">
    <property type="component" value="Unassembled WGS sequence"/>
</dbReference>
<dbReference type="OMA" id="EGWGKGC"/>
<feature type="compositionally biased region" description="Polar residues" evidence="1">
    <location>
        <begin position="21"/>
        <end position="34"/>
    </location>
</feature>
<reference evidence="3 4" key="1">
    <citation type="journal article" date="2016" name="Fungal Biol.">
        <title>The genome of Xylona heveae provides a window into fungal endophytism.</title>
        <authorList>
            <person name="Gazis R."/>
            <person name="Kuo A."/>
            <person name="Riley R."/>
            <person name="LaButti K."/>
            <person name="Lipzen A."/>
            <person name="Lin J."/>
            <person name="Amirebrahimi M."/>
            <person name="Hesse C.N."/>
            <person name="Spatafora J.W."/>
            <person name="Henrissat B."/>
            <person name="Hainaut M."/>
            <person name="Grigoriev I.V."/>
            <person name="Hibbett D.S."/>
        </authorList>
    </citation>
    <scope>NUCLEOTIDE SEQUENCE [LARGE SCALE GENOMIC DNA]</scope>
    <source>
        <strain evidence="3 4">TC161</strain>
    </source>
</reference>
<evidence type="ECO:0000313" key="3">
    <source>
        <dbReference type="EMBL" id="KZF20805.1"/>
    </source>
</evidence>